<dbReference type="OrthoDB" id="6995671at2"/>
<dbReference type="Pfam" id="PF07131">
    <property type="entry name" value="DUF1382"/>
    <property type="match status" value="1"/>
</dbReference>
<protein>
    <recommendedName>
        <fullName evidence="3">DUF1382 family protein</fullName>
    </recommendedName>
</protein>
<evidence type="ECO:0000313" key="1">
    <source>
        <dbReference type="EMBL" id="RWU21293.1"/>
    </source>
</evidence>
<accession>A0A443ZQD2</accession>
<dbReference type="RefSeq" id="WP_128324896.1">
    <property type="nucleotide sequence ID" value="NZ_QJRG01000047.1"/>
</dbReference>
<dbReference type="Proteomes" id="UP000288983">
    <property type="component" value="Unassembled WGS sequence"/>
</dbReference>
<evidence type="ECO:0000313" key="2">
    <source>
        <dbReference type="Proteomes" id="UP000288983"/>
    </source>
</evidence>
<dbReference type="EMBL" id="QJRG01000047">
    <property type="protein sequence ID" value="RWU21293.1"/>
    <property type="molecule type" value="Genomic_DNA"/>
</dbReference>
<reference evidence="1 2" key="1">
    <citation type="submission" date="2018-06" db="EMBL/GenBank/DDBJ databases">
        <title>Bacteria isolated from soil of Wuhan.</title>
        <authorList>
            <person name="Wei X."/>
            <person name="Chunhua H."/>
        </authorList>
    </citation>
    <scope>NUCLEOTIDE SEQUENCE [LARGE SCALE GENOMIC DNA]</scope>
    <source>
        <strain evidence="2">xwS2</strain>
    </source>
</reference>
<organism evidence="1 2">
    <name type="scientific">Pseudomonas alkylphenolica</name>
    <dbReference type="NCBI Taxonomy" id="237609"/>
    <lineage>
        <taxon>Bacteria</taxon>
        <taxon>Pseudomonadati</taxon>
        <taxon>Pseudomonadota</taxon>
        <taxon>Gammaproteobacteria</taxon>
        <taxon>Pseudomonadales</taxon>
        <taxon>Pseudomonadaceae</taxon>
        <taxon>Pseudomonas</taxon>
    </lineage>
</organism>
<name>A0A443ZQD2_9PSED</name>
<proteinExistence type="predicted"/>
<comment type="caution">
    <text evidence="1">The sequence shown here is derived from an EMBL/GenBank/DDBJ whole genome shotgun (WGS) entry which is preliminary data.</text>
</comment>
<sequence length="61" mass="6774">MNRASPVEMRKAMEVANTLAKAGLLFVCVPVMSESDHDDLVHLAKQRLGELVEKAEAEEKH</sequence>
<gene>
    <name evidence="1" type="ORF">DM813_19085</name>
</gene>
<dbReference type="InterPro" id="IPR009814">
    <property type="entry name" value="Phage_lambda_Xis_Q38267"/>
</dbReference>
<evidence type="ECO:0008006" key="3">
    <source>
        <dbReference type="Google" id="ProtNLM"/>
    </source>
</evidence>
<dbReference type="AlphaFoldDB" id="A0A443ZQD2"/>